<keyword evidence="2" id="KW-0472">Membrane</keyword>
<dbReference type="Gene3D" id="3.30.1150.10">
    <property type="match status" value="1"/>
</dbReference>
<name>A0ABX7NES4_9BACT</name>
<dbReference type="SUPFAM" id="SSF74653">
    <property type="entry name" value="TolA/TonB C-terminal domain"/>
    <property type="match status" value="1"/>
</dbReference>
<dbReference type="InterPro" id="IPR052173">
    <property type="entry name" value="Beta-lactam_resp_regulator"/>
</dbReference>
<keyword evidence="6" id="KW-1185">Reference proteome</keyword>
<accession>A0ABX7NES4</accession>
<evidence type="ECO:0000259" key="4">
    <source>
        <dbReference type="Pfam" id="PF05569"/>
    </source>
</evidence>
<evidence type="ECO:0000256" key="2">
    <source>
        <dbReference type="SAM" id="Phobius"/>
    </source>
</evidence>
<dbReference type="Gene3D" id="3.30.2010.10">
    <property type="entry name" value="Metalloproteases ('zincins'), catalytic domain"/>
    <property type="match status" value="1"/>
</dbReference>
<dbReference type="Proteomes" id="UP000663090">
    <property type="component" value="Chromosome"/>
</dbReference>
<feature type="domain" description="Peptidase M56" evidence="4">
    <location>
        <begin position="97"/>
        <end position="280"/>
    </location>
</feature>
<dbReference type="EMBL" id="CP071091">
    <property type="protein sequence ID" value="QSQ15994.1"/>
    <property type="molecule type" value="Genomic_DNA"/>
</dbReference>
<dbReference type="PANTHER" id="PTHR34978">
    <property type="entry name" value="POSSIBLE SENSOR-TRANSDUCER PROTEIN BLAR"/>
    <property type="match status" value="1"/>
</dbReference>
<evidence type="ECO:0000313" key="5">
    <source>
        <dbReference type="EMBL" id="QSQ15994.1"/>
    </source>
</evidence>
<keyword evidence="2" id="KW-1133">Transmembrane helix</keyword>
<proteinExistence type="predicted"/>
<dbReference type="InterPro" id="IPR037682">
    <property type="entry name" value="TonB_C"/>
</dbReference>
<evidence type="ECO:0000256" key="1">
    <source>
        <dbReference type="SAM" id="MobiDB-lite"/>
    </source>
</evidence>
<gene>
    <name evidence="5" type="ORF">JY572_08080</name>
</gene>
<feature type="transmembrane region" description="Helical" evidence="2">
    <location>
        <begin position="12"/>
        <end position="32"/>
    </location>
</feature>
<dbReference type="CDD" id="cd07341">
    <property type="entry name" value="M56_BlaR1_MecR1_like"/>
    <property type="match status" value="1"/>
</dbReference>
<dbReference type="Pfam" id="PF05569">
    <property type="entry name" value="Peptidase_M56"/>
    <property type="match status" value="1"/>
</dbReference>
<feature type="transmembrane region" description="Helical" evidence="2">
    <location>
        <begin position="41"/>
        <end position="64"/>
    </location>
</feature>
<sequence>MDALDSLERALLAFVWQGAAVALVTAGVMALMSRRSAHGRYVVACLGLLTMAVLPLVTFLGAVMEGLGPVAATSGLTPEPLLPVTRASTTLLVDTAAREAVVASPSWLELPRHWLLPAWCCGVLLLSARTLVSWYAAQRMSRLHTQEPAAAWAQAFEQALSRMKLTRPVRLLASARVDVPQVIGLWRPLILVPAGAIVGLTPAQLEAVLSHELAHIQRHDYLVNLLQALVETFLFYHPAVWWLSHRIREEREHCADDLAVRSCGDAVLYARALAHIEQVRASPSPVLALGANGGSLLSRIRRLLGVPESHAPRRPWRLVSGLGGAALAVALGSSQVPLPAMAVAPVTPPILSLPTSPAAQPPRTFAMNEPADPRPLVAPLPKVFPASVNGPGKAPLRLTAKPSPRKPRVPPPATLLIPDTEGIARTELPRTPYSLDAEPALAVAAEEPKATPPAEAAPAPAPAVEPVVAMPQAPSPIPSEDGIFTLGPGITPPRFVSGQRLNFADLTQNIRSRVSAVPKGVVVTRCTITTDGSVTDCKSLQGLSGLEDGIIRTLTTWRYAPATLDGKPVPVHYDFDVWFTNEPGGGVEEQRRFARADVPGTRADGSSQNGCVLCASVSASSLVTPPIGF</sequence>
<dbReference type="InterPro" id="IPR008756">
    <property type="entry name" value="Peptidase_M56"/>
</dbReference>
<dbReference type="Pfam" id="PF03544">
    <property type="entry name" value="TonB_C"/>
    <property type="match status" value="1"/>
</dbReference>
<evidence type="ECO:0000259" key="3">
    <source>
        <dbReference type="Pfam" id="PF03544"/>
    </source>
</evidence>
<organism evidence="5 6">
    <name type="scientific">Myxococcus landrumensis</name>
    <dbReference type="NCBI Taxonomy" id="2813577"/>
    <lineage>
        <taxon>Bacteria</taxon>
        <taxon>Pseudomonadati</taxon>
        <taxon>Myxococcota</taxon>
        <taxon>Myxococcia</taxon>
        <taxon>Myxococcales</taxon>
        <taxon>Cystobacterineae</taxon>
        <taxon>Myxococcaceae</taxon>
        <taxon>Myxococcus</taxon>
    </lineage>
</organism>
<keyword evidence="2" id="KW-0812">Transmembrane</keyword>
<evidence type="ECO:0000313" key="6">
    <source>
        <dbReference type="Proteomes" id="UP000663090"/>
    </source>
</evidence>
<feature type="region of interest" description="Disordered" evidence="1">
    <location>
        <begin position="391"/>
        <end position="416"/>
    </location>
</feature>
<dbReference type="PANTHER" id="PTHR34978:SF3">
    <property type="entry name" value="SLR0241 PROTEIN"/>
    <property type="match status" value="1"/>
</dbReference>
<reference evidence="5 6" key="1">
    <citation type="submission" date="2021-02" db="EMBL/GenBank/DDBJ databases">
        <title>De Novo genome assembly of isolated myxobacteria.</title>
        <authorList>
            <person name="Stevens D.C."/>
        </authorList>
    </citation>
    <scope>NUCLEOTIDE SEQUENCE [LARGE SCALE GENOMIC DNA]</scope>
    <source>
        <strain evidence="5 6">SCHIC003</strain>
    </source>
</reference>
<feature type="domain" description="TonB C-terminal" evidence="3">
    <location>
        <begin position="519"/>
        <end position="579"/>
    </location>
</feature>
<protein>
    <submittedName>
        <fullName evidence="5">Energy transducer TonB</fullName>
    </submittedName>
</protein>